<dbReference type="WormBase" id="Bm10145">
    <property type="protein sequence ID" value="BM40394"/>
    <property type="gene ID" value="WBGene00230406"/>
</dbReference>
<feature type="compositionally biased region" description="Basic and acidic residues" evidence="1">
    <location>
        <begin position="160"/>
        <end position="174"/>
    </location>
</feature>
<accession>A0A0J9XX93</accession>
<evidence type="ECO:0000256" key="1">
    <source>
        <dbReference type="SAM" id="MobiDB-lite"/>
    </source>
</evidence>
<gene>
    <name evidence="2 3" type="ORF">Bm10145</name>
    <name evidence="2" type="ORF">BM_Bm10145</name>
</gene>
<evidence type="ECO:0000313" key="3">
    <source>
        <dbReference type="WormBase" id="Bm10145"/>
    </source>
</evidence>
<dbReference type="OMA" id="WHRPYWN"/>
<proteinExistence type="predicted"/>
<sequence>MSYCWTISLSNHASHRVYLFSRAVKFDKILRRLSSKSRRATTRRVNCHPEVSSSCSDEDDLAEQQTDSSKNDRKSGNSRRIHLKPIIPTIQGMIATATRRSSVSDKHFVNSNRFQVSAISYYRVYSAAMVCHHLQEELERTYNLQQQQQQQQQLQYVQQKPEEDEHPKTAETHDGQMLSVDNCDTFRSLLSPSRLPATRMLADDLVTQTVAGSTTHDKSCESEDVDYVSDYSTYGVQRSVTRKSVYELDMSMDESLPESCGRESGYLSGIDVRYSISAAESPALSPLGVAFFRAQPLFQRTLGAITQQSFDSEELQKNEKGNLKVIAIPQQIGNTKDLKLQDEEAKIPDYMSTEKLLRDSIAETKYITTIFELSSGGIVGLIDDVLNEFSLWFHEEISLLGIACEVQWSVPEKHRHLASEKRMKEALHHSLRQNNRRVLNMKSRTGNYHLPLTMISAITEENCARDCQLNCFQGVYRRFYTSLLPYQHTDTSVWHSPYWNLRDINQSNPQKPNPEQFIFGRDATKLDVGSLVAVNVVALKIVL</sequence>
<organism evidence="2">
    <name type="scientific">Brugia malayi</name>
    <name type="common">Filarial nematode worm</name>
    <dbReference type="NCBI Taxonomy" id="6279"/>
    <lineage>
        <taxon>Eukaryota</taxon>
        <taxon>Metazoa</taxon>
        <taxon>Ecdysozoa</taxon>
        <taxon>Nematoda</taxon>
        <taxon>Chromadorea</taxon>
        <taxon>Rhabditida</taxon>
        <taxon>Spirurina</taxon>
        <taxon>Spiruromorpha</taxon>
        <taxon>Filarioidea</taxon>
        <taxon>Onchocercidae</taxon>
        <taxon>Brugia</taxon>
    </lineage>
</organism>
<feature type="region of interest" description="Disordered" evidence="1">
    <location>
        <begin position="40"/>
        <end position="82"/>
    </location>
</feature>
<evidence type="ECO:0000313" key="2">
    <source>
        <dbReference type="EMBL" id="CDP97080.1"/>
    </source>
</evidence>
<dbReference type="AlphaFoldDB" id="A0A0J9XX93"/>
<name>A0A0J9XX93_BRUMA</name>
<protein>
    <submittedName>
        <fullName evidence="2">Bm10145</fullName>
    </submittedName>
</protein>
<reference evidence="2" key="2">
    <citation type="submission" date="2012-12" db="EMBL/GenBank/DDBJ databases">
        <authorList>
            <person name="Gao Y.W."/>
            <person name="Fan S.T."/>
            <person name="Sun H.T."/>
            <person name="Wang Z."/>
            <person name="Gao X.L."/>
            <person name="Li Y.G."/>
            <person name="Wang T.C."/>
            <person name="Zhang K."/>
            <person name="Xu W.W."/>
            <person name="Yu Z.J."/>
            <person name="Xia X.Z."/>
        </authorList>
    </citation>
    <scope>NUCLEOTIDE SEQUENCE</scope>
    <source>
        <strain evidence="2">FR3</strain>
    </source>
</reference>
<feature type="region of interest" description="Disordered" evidence="1">
    <location>
        <begin position="153"/>
        <end position="174"/>
    </location>
</feature>
<reference evidence="2" key="1">
    <citation type="journal article" date="2007" name="Science">
        <title>Draft genome of the filarial nematode parasite Brugia malayi.</title>
        <authorList>
            <person name="Ghedin E."/>
            <person name="Wang S."/>
            <person name="Spiro D."/>
            <person name="Caler E."/>
            <person name="Zhao Q."/>
            <person name="Crabtree J."/>
            <person name="Allen J.E."/>
            <person name="Delcher A.L."/>
            <person name="Guiliano D.B."/>
            <person name="Miranda-Saavedra D."/>
            <person name="Angiuoli S.V."/>
            <person name="Creasy T."/>
            <person name="Amedeo P."/>
            <person name="Haas B."/>
            <person name="El-Sayed N.M."/>
            <person name="Wortman J.R."/>
            <person name="Feldblyum T."/>
            <person name="Tallon L."/>
            <person name="Schatz M."/>
            <person name="Shumway M."/>
            <person name="Koo H."/>
            <person name="Salzberg S.L."/>
            <person name="Schobel S."/>
            <person name="Pertea M."/>
            <person name="Pop M."/>
            <person name="White O."/>
            <person name="Barton G.J."/>
            <person name="Carlow C.K."/>
            <person name="Crawford M.J."/>
            <person name="Daub J."/>
            <person name="Dimmic M.W."/>
            <person name="Estes C.F."/>
            <person name="Foster J.M."/>
            <person name="Ganatra M."/>
            <person name="Gregory W.F."/>
            <person name="Johnson N.M."/>
            <person name="Jin J."/>
            <person name="Komuniecki R."/>
            <person name="Korf I."/>
            <person name="Kumar S."/>
            <person name="Laney S."/>
            <person name="Li B.W."/>
            <person name="Li W."/>
            <person name="Lindblom T.H."/>
            <person name="Lustigman S."/>
            <person name="Ma D."/>
            <person name="Maina C.V."/>
            <person name="Martin D.M."/>
            <person name="McCarter J.P."/>
            <person name="McReynolds L."/>
            <person name="Mitreva M."/>
            <person name="Nutman T.B."/>
            <person name="Parkinson J."/>
            <person name="Peregrin-Alvarez J.M."/>
            <person name="Poole C."/>
            <person name="Ren Q."/>
            <person name="Saunders L."/>
            <person name="Sluder A.E."/>
            <person name="Smith K."/>
            <person name="Stanke M."/>
            <person name="Unnasch T.R."/>
            <person name="Ware J."/>
            <person name="Wei A.D."/>
            <person name="Weil G."/>
            <person name="Williams D.J."/>
            <person name="Zhang Y."/>
            <person name="Williams S.A."/>
            <person name="Fraser-Liggett C."/>
            <person name="Slatko B."/>
            <person name="Blaxter M.L."/>
            <person name="Scott A.L."/>
        </authorList>
    </citation>
    <scope>NUCLEOTIDE SEQUENCE</scope>
    <source>
        <strain evidence="2">FR3</strain>
    </source>
</reference>
<dbReference type="EMBL" id="LN856968">
    <property type="protein sequence ID" value="CDP97080.1"/>
    <property type="molecule type" value="Genomic_DNA"/>
</dbReference>